<dbReference type="GO" id="GO:0006412">
    <property type="term" value="P:translation"/>
    <property type="evidence" value="ECO:0007669"/>
    <property type="project" value="UniProtKB-UniRule"/>
</dbReference>
<gene>
    <name evidence="4 8" type="primary">rplO</name>
    <name evidence="8" type="ORF">COX02_01695</name>
</gene>
<comment type="subunit">
    <text evidence="4">Part of the 50S ribosomal subunit.</text>
</comment>
<dbReference type="NCBIfam" id="TIGR01071">
    <property type="entry name" value="rplO_bact"/>
    <property type="match status" value="1"/>
</dbReference>
<dbReference type="InterPro" id="IPR001196">
    <property type="entry name" value="Ribosomal_uL15_CS"/>
</dbReference>
<dbReference type="InterPro" id="IPR021131">
    <property type="entry name" value="Ribosomal_uL15/eL18"/>
</dbReference>
<dbReference type="EMBL" id="PCSX01000027">
    <property type="protein sequence ID" value="PIP58176.1"/>
    <property type="molecule type" value="Genomic_DNA"/>
</dbReference>
<dbReference type="HAMAP" id="MF_01341">
    <property type="entry name" value="Ribosomal_uL15"/>
    <property type="match status" value="1"/>
</dbReference>
<dbReference type="InterPro" id="IPR005749">
    <property type="entry name" value="Ribosomal_uL15_bac-type"/>
</dbReference>
<dbReference type="Pfam" id="PF00828">
    <property type="entry name" value="Ribosomal_L27A"/>
    <property type="match status" value="1"/>
</dbReference>
<organism evidence="8 9">
    <name type="scientific">Candidatus Vogelbacteria bacterium CG22_combo_CG10-13_8_21_14_all_37_9</name>
    <dbReference type="NCBI Taxonomy" id="1975046"/>
    <lineage>
        <taxon>Bacteria</taxon>
        <taxon>Candidatus Vogeliibacteriota</taxon>
    </lineage>
</organism>
<evidence type="ECO:0000256" key="5">
    <source>
        <dbReference type="RuleBase" id="RU003888"/>
    </source>
</evidence>
<dbReference type="PANTHER" id="PTHR12934">
    <property type="entry name" value="50S RIBOSOMAL PROTEIN L15"/>
    <property type="match status" value="1"/>
</dbReference>
<dbReference type="GO" id="GO:0003735">
    <property type="term" value="F:structural constituent of ribosome"/>
    <property type="evidence" value="ECO:0007669"/>
    <property type="project" value="InterPro"/>
</dbReference>
<protein>
    <recommendedName>
        <fullName evidence="4">Large ribosomal subunit protein uL15</fullName>
    </recommendedName>
</protein>
<evidence type="ECO:0000256" key="3">
    <source>
        <dbReference type="ARBA" id="ARBA00023274"/>
    </source>
</evidence>
<evidence type="ECO:0000256" key="4">
    <source>
        <dbReference type="HAMAP-Rule" id="MF_01341"/>
    </source>
</evidence>
<dbReference type="Proteomes" id="UP000229334">
    <property type="component" value="Unassembled WGS sequence"/>
</dbReference>
<feature type="domain" description="Large ribosomal subunit protein uL15/eL18" evidence="7">
    <location>
        <begin position="71"/>
        <end position="142"/>
    </location>
</feature>
<evidence type="ECO:0000256" key="2">
    <source>
        <dbReference type="ARBA" id="ARBA00022980"/>
    </source>
</evidence>
<dbReference type="GO" id="GO:0019843">
    <property type="term" value="F:rRNA binding"/>
    <property type="evidence" value="ECO:0007669"/>
    <property type="project" value="UniProtKB-UniRule"/>
</dbReference>
<keyword evidence="4" id="KW-0694">RNA-binding</keyword>
<evidence type="ECO:0000313" key="8">
    <source>
        <dbReference type="EMBL" id="PIP58176.1"/>
    </source>
</evidence>
<feature type="compositionally biased region" description="Basic residues" evidence="6">
    <location>
        <begin position="33"/>
        <end position="42"/>
    </location>
</feature>
<dbReference type="Gene3D" id="3.100.10.10">
    <property type="match status" value="1"/>
</dbReference>
<evidence type="ECO:0000259" key="7">
    <source>
        <dbReference type="Pfam" id="PF00828"/>
    </source>
</evidence>
<accession>A0A2H0BKH2</accession>
<comment type="similarity">
    <text evidence="1 4 5">Belongs to the universal ribosomal protein uL15 family.</text>
</comment>
<sequence length="143" mass="15580">MQIHDLKRKNKQKSQRQIGRGGKRGTTSGRGTKGQKARAGRKLRPEMRDIIKKLPKLRGYKMSSNPLDAYPLSLGVLNNKFEAGEEISLETLKAKGLIETRKGKLPVVKVLANGPLAKGLIIKGLAISANAKAKIEKMGGQVL</sequence>
<comment type="function">
    <text evidence="4">Binds to the 23S rRNA.</text>
</comment>
<name>A0A2H0BKH2_9BACT</name>
<comment type="caution">
    <text evidence="8">The sequence shown here is derived from an EMBL/GenBank/DDBJ whole genome shotgun (WGS) entry which is preliminary data.</text>
</comment>
<dbReference type="InterPro" id="IPR036227">
    <property type="entry name" value="Ribosomal_uL15/eL18_sf"/>
</dbReference>
<keyword evidence="4" id="KW-0699">rRNA-binding</keyword>
<keyword evidence="3 4" id="KW-0687">Ribonucleoprotein</keyword>
<dbReference type="GO" id="GO:0022625">
    <property type="term" value="C:cytosolic large ribosomal subunit"/>
    <property type="evidence" value="ECO:0007669"/>
    <property type="project" value="TreeGrafter"/>
</dbReference>
<dbReference type="SUPFAM" id="SSF52080">
    <property type="entry name" value="Ribosomal proteins L15p and L18e"/>
    <property type="match status" value="1"/>
</dbReference>
<dbReference type="InterPro" id="IPR030878">
    <property type="entry name" value="Ribosomal_uL15"/>
</dbReference>
<keyword evidence="2 4" id="KW-0689">Ribosomal protein</keyword>
<evidence type="ECO:0000313" key="9">
    <source>
        <dbReference type="Proteomes" id="UP000229334"/>
    </source>
</evidence>
<dbReference type="PROSITE" id="PS00475">
    <property type="entry name" value="RIBOSOMAL_L15"/>
    <property type="match status" value="1"/>
</dbReference>
<dbReference type="PANTHER" id="PTHR12934:SF11">
    <property type="entry name" value="LARGE RIBOSOMAL SUBUNIT PROTEIN UL15M"/>
    <property type="match status" value="1"/>
</dbReference>
<proteinExistence type="inferred from homology"/>
<feature type="region of interest" description="Disordered" evidence="6">
    <location>
        <begin position="1"/>
        <end position="45"/>
    </location>
</feature>
<feature type="compositionally biased region" description="Basic residues" evidence="6">
    <location>
        <begin position="1"/>
        <end position="14"/>
    </location>
</feature>
<evidence type="ECO:0000256" key="6">
    <source>
        <dbReference type="SAM" id="MobiDB-lite"/>
    </source>
</evidence>
<reference evidence="8 9" key="1">
    <citation type="submission" date="2017-09" db="EMBL/GenBank/DDBJ databases">
        <title>Depth-based differentiation of microbial function through sediment-hosted aquifers and enrichment of novel symbionts in the deep terrestrial subsurface.</title>
        <authorList>
            <person name="Probst A.J."/>
            <person name="Ladd B."/>
            <person name="Jarett J.K."/>
            <person name="Geller-Mcgrath D.E."/>
            <person name="Sieber C.M."/>
            <person name="Emerson J.B."/>
            <person name="Anantharaman K."/>
            <person name="Thomas B.C."/>
            <person name="Malmstrom R."/>
            <person name="Stieglmeier M."/>
            <person name="Klingl A."/>
            <person name="Woyke T."/>
            <person name="Ryan C.M."/>
            <person name="Banfield J.F."/>
        </authorList>
    </citation>
    <scope>NUCLEOTIDE SEQUENCE [LARGE SCALE GENOMIC DNA]</scope>
    <source>
        <strain evidence="8">CG22_combo_CG10-13_8_21_14_all_37_9</strain>
    </source>
</reference>
<evidence type="ECO:0000256" key="1">
    <source>
        <dbReference type="ARBA" id="ARBA00007320"/>
    </source>
</evidence>
<dbReference type="AlphaFoldDB" id="A0A2H0BKH2"/>